<keyword evidence="5" id="KW-1185">Reference proteome</keyword>
<gene>
    <name evidence="4" type="ORF">ACFYZM_01710</name>
</gene>
<dbReference type="Pfam" id="PF00106">
    <property type="entry name" value="adh_short"/>
    <property type="match status" value="1"/>
</dbReference>
<feature type="domain" description="Ketoreductase" evidence="3">
    <location>
        <begin position="6"/>
        <end position="182"/>
    </location>
</feature>
<dbReference type="InterPro" id="IPR057326">
    <property type="entry name" value="KR_dom"/>
</dbReference>
<evidence type="ECO:0000259" key="3">
    <source>
        <dbReference type="SMART" id="SM00822"/>
    </source>
</evidence>
<dbReference type="PANTHER" id="PTHR42879">
    <property type="entry name" value="3-OXOACYL-(ACYL-CARRIER-PROTEIN) REDUCTASE"/>
    <property type="match status" value="1"/>
</dbReference>
<dbReference type="Proteomes" id="UP001602123">
    <property type="component" value="Unassembled WGS sequence"/>
</dbReference>
<dbReference type="SMART" id="SM00822">
    <property type="entry name" value="PKS_KR"/>
    <property type="match status" value="1"/>
</dbReference>
<evidence type="ECO:0000313" key="4">
    <source>
        <dbReference type="EMBL" id="MFF4214985.1"/>
    </source>
</evidence>
<dbReference type="InterPro" id="IPR036291">
    <property type="entry name" value="NAD(P)-bd_dom_sf"/>
</dbReference>
<dbReference type="Gene3D" id="3.40.50.720">
    <property type="entry name" value="NAD(P)-binding Rossmann-like Domain"/>
    <property type="match status" value="1"/>
</dbReference>
<dbReference type="PANTHER" id="PTHR42879:SF2">
    <property type="entry name" value="3-OXOACYL-[ACYL-CARRIER-PROTEIN] REDUCTASE FABG"/>
    <property type="match status" value="1"/>
</dbReference>
<comment type="caution">
    <text evidence="4">The sequence shown here is derived from an EMBL/GenBank/DDBJ whole genome shotgun (WGS) entry which is preliminary data.</text>
</comment>
<name>A0ABW6TQU9_9ACTN</name>
<dbReference type="PRINTS" id="PR00080">
    <property type="entry name" value="SDRFAMILY"/>
</dbReference>
<dbReference type="PRINTS" id="PR00081">
    <property type="entry name" value="GDHRDH"/>
</dbReference>
<dbReference type="InterPro" id="IPR050259">
    <property type="entry name" value="SDR"/>
</dbReference>
<proteinExistence type="inferred from homology"/>
<dbReference type="InterPro" id="IPR002347">
    <property type="entry name" value="SDR_fam"/>
</dbReference>
<evidence type="ECO:0000256" key="2">
    <source>
        <dbReference type="RuleBase" id="RU000363"/>
    </source>
</evidence>
<dbReference type="SUPFAM" id="SSF51735">
    <property type="entry name" value="NAD(P)-binding Rossmann-fold domains"/>
    <property type="match status" value="1"/>
</dbReference>
<dbReference type="RefSeq" id="WP_388623297.1">
    <property type="nucleotide sequence ID" value="NZ_JBIAUT010000001.1"/>
</dbReference>
<evidence type="ECO:0000256" key="1">
    <source>
        <dbReference type="ARBA" id="ARBA00006484"/>
    </source>
</evidence>
<dbReference type="PROSITE" id="PS00061">
    <property type="entry name" value="ADH_SHORT"/>
    <property type="match status" value="1"/>
</dbReference>
<reference evidence="4 5" key="1">
    <citation type="submission" date="2024-10" db="EMBL/GenBank/DDBJ databases">
        <title>The Natural Products Discovery Center: Release of the First 8490 Sequenced Strains for Exploring Actinobacteria Biosynthetic Diversity.</title>
        <authorList>
            <person name="Kalkreuter E."/>
            <person name="Kautsar S.A."/>
            <person name="Yang D."/>
            <person name="Bader C.D."/>
            <person name="Teijaro C.N."/>
            <person name="Fluegel L."/>
            <person name="Davis C.M."/>
            <person name="Simpson J.R."/>
            <person name="Lauterbach L."/>
            <person name="Steele A.D."/>
            <person name="Gui C."/>
            <person name="Meng S."/>
            <person name="Li G."/>
            <person name="Viehrig K."/>
            <person name="Ye F."/>
            <person name="Su P."/>
            <person name="Kiefer A.F."/>
            <person name="Nichols A."/>
            <person name="Cepeda A.J."/>
            <person name="Yan W."/>
            <person name="Fan B."/>
            <person name="Jiang Y."/>
            <person name="Adhikari A."/>
            <person name="Zheng C.-J."/>
            <person name="Schuster L."/>
            <person name="Cowan T.M."/>
            <person name="Smanski M.J."/>
            <person name="Chevrette M.G."/>
            <person name="De Carvalho L.P.S."/>
            <person name="Shen B."/>
        </authorList>
    </citation>
    <scope>NUCLEOTIDE SEQUENCE [LARGE SCALE GENOMIC DNA]</scope>
    <source>
        <strain evidence="4 5">NPDC001650</strain>
    </source>
</reference>
<evidence type="ECO:0000313" key="5">
    <source>
        <dbReference type="Proteomes" id="UP001602123"/>
    </source>
</evidence>
<dbReference type="InterPro" id="IPR020904">
    <property type="entry name" value="Sc_DH/Rdtase_CS"/>
</dbReference>
<protein>
    <submittedName>
        <fullName evidence="4">SDR family NAD(P)-dependent oxidoreductase</fullName>
    </submittedName>
</protein>
<comment type="similarity">
    <text evidence="1 2">Belongs to the short-chain dehydrogenases/reductases (SDR) family.</text>
</comment>
<organism evidence="4 5">
    <name type="scientific">Streptomyces nondiastaticus</name>
    <dbReference type="NCBI Taxonomy" id="3154512"/>
    <lineage>
        <taxon>Bacteria</taxon>
        <taxon>Bacillati</taxon>
        <taxon>Actinomycetota</taxon>
        <taxon>Actinomycetes</taxon>
        <taxon>Kitasatosporales</taxon>
        <taxon>Streptomycetaceae</taxon>
        <taxon>Streptomyces</taxon>
    </lineage>
</organism>
<sequence length="240" mass="24260">MADEPRVALVTGASGTIGAAVARELAAAGLRIAAGFHRGGEAARNLAAELPDALAVPLDVTDPAAVRAAFGKVAATMGPVTVLVNAAGLLRDRPLLRMSDDDWAAVLTTNLTGPFWCVRQALPSMIAAGYGRIVSVGSAAAAFGTPGQANYCAAKAGLLAFTRSVARESGRYGVTANVVAPGLVESPLIADIGEAARTGFARRTATGSLVDARDVARAVRFCIETPALTGQSVDVDGGFG</sequence>
<dbReference type="EMBL" id="JBIAUT010000001">
    <property type="protein sequence ID" value="MFF4214985.1"/>
    <property type="molecule type" value="Genomic_DNA"/>
</dbReference>
<accession>A0ABW6TQU9</accession>